<dbReference type="AlphaFoldDB" id="A0A397Q257"/>
<keyword evidence="2" id="KW-1185">Reference proteome</keyword>
<evidence type="ECO:0000313" key="2">
    <source>
        <dbReference type="Proteomes" id="UP000266273"/>
    </source>
</evidence>
<comment type="caution">
    <text evidence="1">The sequence shown here is derived from an EMBL/GenBank/DDBJ whole genome shotgun (WGS) entry which is preliminary data.</text>
</comment>
<gene>
    <name evidence="1" type="ORF">BXY53_0640</name>
</gene>
<name>A0A397Q257_9HYPH</name>
<organism evidence="1 2">
    <name type="scientific">Dichotomicrobium thermohalophilum</name>
    <dbReference type="NCBI Taxonomy" id="933063"/>
    <lineage>
        <taxon>Bacteria</taxon>
        <taxon>Pseudomonadati</taxon>
        <taxon>Pseudomonadota</taxon>
        <taxon>Alphaproteobacteria</taxon>
        <taxon>Hyphomicrobiales</taxon>
        <taxon>Hyphomicrobiaceae</taxon>
        <taxon>Dichotomicrobium</taxon>
    </lineage>
</organism>
<evidence type="ECO:0000313" key="1">
    <source>
        <dbReference type="EMBL" id="RIA55570.1"/>
    </source>
</evidence>
<protein>
    <recommendedName>
        <fullName evidence="3">PAS domain-containing protein</fullName>
    </recommendedName>
</protein>
<dbReference type="EMBL" id="QXDF01000001">
    <property type="protein sequence ID" value="RIA55570.1"/>
    <property type="molecule type" value="Genomic_DNA"/>
</dbReference>
<proteinExistence type="predicted"/>
<accession>A0A397Q257</accession>
<evidence type="ECO:0008006" key="3">
    <source>
        <dbReference type="Google" id="ProtNLM"/>
    </source>
</evidence>
<dbReference type="Proteomes" id="UP000266273">
    <property type="component" value="Unassembled WGS sequence"/>
</dbReference>
<sequence>MISEFQVSAAGLLSALDGCAYITSSEHVIKECGGTDWERFAAENEGGREVARQYVCGRAIWDFILGRETQDFYRECMDRLDCGGQRAVSFTFRCDAPSVRREIRMSISSICRDGVLIGYLFHSQLIAETERPRVTLMDRDALLRSYRAQASLPTLQVCSLCLKVLMENADGGLWCEPEEYYRRGGTDAVRLSHGLCPVCAQTWRS</sequence>
<reference evidence="1 2" key="1">
    <citation type="submission" date="2018-08" db="EMBL/GenBank/DDBJ databases">
        <title>Genomic Encyclopedia of Archaeal and Bacterial Type Strains, Phase II (KMG-II): from individual species to whole genera.</title>
        <authorList>
            <person name="Goeker M."/>
        </authorList>
    </citation>
    <scope>NUCLEOTIDE SEQUENCE [LARGE SCALE GENOMIC DNA]</scope>
    <source>
        <strain evidence="1 2">DSM 5002</strain>
    </source>
</reference>